<dbReference type="PANTHER" id="PTHR22770">
    <property type="entry name" value="UBIQUITIN CONJUGATING ENZYME 7 INTERACTING PROTEIN-RELATED"/>
    <property type="match status" value="1"/>
</dbReference>
<dbReference type="PROSITE" id="PS51873">
    <property type="entry name" value="TRIAD"/>
    <property type="match status" value="1"/>
</dbReference>
<dbReference type="InterPro" id="IPR051628">
    <property type="entry name" value="LUBAC_E3_Ligases"/>
</dbReference>
<evidence type="ECO:0000313" key="10">
    <source>
        <dbReference type="Proteomes" id="UP000054248"/>
    </source>
</evidence>
<comment type="pathway">
    <text evidence="1">Protein modification; protein ubiquitination.</text>
</comment>
<dbReference type="InterPro" id="IPR047545">
    <property type="entry name" value="BRcat_RBR_RNF216"/>
</dbReference>
<keyword evidence="6" id="KW-0833">Ubl conjugation pathway</keyword>
<dbReference type="Pfam" id="PF26191">
    <property type="entry name" value="RING-HC_RBR_RNF216"/>
    <property type="match status" value="1"/>
</dbReference>
<dbReference type="SUPFAM" id="SSF57850">
    <property type="entry name" value="RING/U-box"/>
    <property type="match status" value="1"/>
</dbReference>
<dbReference type="STRING" id="1051891.A0A0C3QET7"/>
<keyword evidence="2" id="KW-0808">Transferase</keyword>
<dbReference type="GO" id="GO:0016740">
    <property type="term" value="F:transferase activity"/>
    <property type="evidence" value="ECO:0007669"/>
    <property type="project" value="UniProtKB-KW"/>
</dbReference>
<dbReference type="CDD" id="cd20353">
    <property type="entry name" value="Rcat_RBR_RNF216"/>
    <property type="match status" value="1"/>
</dbReference>
<dbReference type="PANTHER" id="PTHR22770:SF47">
    <property type="entry name" value="E3 UBIQUITIN-PROTEIN LIGASE RNF216"/>
    <property type="match status" value="1"/>
</dbReference>
<keyword evidence="4" id="KW-0677">Repeat</keyword>
<evidence type="ECO:0000256" key="5">
    <source>
        <dbReference type="ARBA" id="ARBA00022771"/>
    </source>
</evidence>
<feature type="non-terminal residue" evidence="9">
    <location>
        <position position="1"/>
    </location>
</feature>
<evidence type="ECO:0000256" key="2">
    <source>
        <dbReference type="ARBA" id="ARBA00022679"/>
    </source>
</evidence>
<reference evidence="9 10" key="1">
    <citation type="submission" date="2014-04" db="EMBL/GenBank/DDBJ databases">
        <authorList>
            <consortium name="DOE Joint Genome Institute"/>
            <person name="Kuo A."/>
            <person name="Girlanda M."/>
            <person name="Perotto S."/>
            <person name="Kohler A."/>
            <person name="Nagy L.G."/>
            <person name="Floudas D."/>
            <person name="Copeland A."/>
            <person name="Barry K.W."/>
            <person name="Cichocki N."/>
            <person name="Veneault-Fourrey C."/>
            <person name="LaButti K."/>
            <person name="Lindquist E.A."/>
            <person name="Lipzen A."/>
            <person name="Lundell T."/>
            <person name="Morin E."/>
            <person name="Murat C."/>
            <person name="Sun H."/>
            <person name="Tunlid A."/>
            <person name="Henrissat B."/>
            <person name="Grigoriev I.V."/>
            <person name="Hibbett D.S."/>
            <person name="Martin F."/>
            <person name="Nordberg H.P."/>
            <person name="Cantor M.N."/>
            <person name="Hua S.X."/>
        </authorList>
    </citation>
    <scope>NUCLEOTIDE SEQUENCE [LARGE SCALE GENOMIC DNA]</scope>
    <source>
        <strain evidence="9 10">MUT 4182</strain>
    </source>
</reference>
<dbReference type="GO" id="GO:0008270">
    <property type="term" value="F:zinc ion binding"/>
    <property type="evidence" value="ECO:0007669"/>
    <property type="project" value="UniProtKB-KW"/>
</dbReference>
<evidence type="ECO:0000256" key="7">
    <source>
        <dbReference type="ARBA" id="ARBA00022833"/>
    </source>
</evidence>
<keyword evidence="5" id="KW-0863">Zinc-finger</keyword>
<dbReference type="Pfam" id="PF26200">
    <property type="entry name" value="Rcat_RNF216"/>
    <property type="match status" value="1"/>
</dbReference>
<proteinExistence type="predicted"/>
<name>A0A0C3QET7_9AGAM</name>
<organism evidence="9 10">
    <name type="scientific">Tulasnella calospora MUT 4182</name>
    <dbReference type="NCBI Taxonomy" id="1051891"/>
    <lineage>
        <taxon>Eukaryota</taxon>
        <taxon>Fungi</taxon>
        <taxon>Dikarya</taxon>
        <taxon>Basidiomycota</taxon>
        <taxon>Agaricomycotina</taxon>
        <taxon>Agaricomycetes</taxon>
        <taxon>Cantharellales</taxon>
        <taxon>Tulasnellaceae</taxon>
        <taxon>Tulasnella</taxon>
    </lineage>
</organism>
<feature type="domain" description="RING-type" evidence="8">
    <location>
        <begin position="1"/>
        <end position="215"/>
    </location>
</feature>
<dbReference type="Gene3D" id="1.20.120.1750">
    <property type="match status" value="1"/>
</dbReference>
<dbReference type="InterPro" id="IPR047544">
    <property type="entry name" value="RING-HC_RBR_RNF216"/>
</dbReference>
<reference evidence="10" key="2">
    <citation type="submission" date="2015-01" db="EMBL/GenBank/DDBJ databases">
        <title>Evolutionary Origins and Diversification of the Mycorrhizal Mutualists.</title>
        <authorList>
            <consortium name="DOE Joint Genome Institute"/>
            <consortium name="Mycorrhizal Genomics Consortium"/>
            <person name="Kohler A."/>
            <person name="Kuo A."/>
            <person name="Nagy L.G."/>
            <person name="Floudas D."/>
            <person name="Copeland A."/>
            <person name="Barry K.W."/>
            <person name="Cichocki N."/>
            <person name="Veneault-Fourrey C."/>
            <person name="LaButti K."/>
            <person name="Lindquist E.A."/>
            <person name="Lipzen A."/>
            <person name="Lundell T."/>
            <person name="Morin E."/>
            <person name="Murat C."/>
            <person name="Riley R."/>
            <person name="Ohm R."/>
            <person name="Sun H."/>
            <person name="Tunlid A."/>
            <person name="Henrissat B."/>
            <person name="Grigoriev I.V."/>
            <person name="Hibbett D.S."/>
            <person name="Martin F."/>
        </authorList>
    </citation>
    <scope>NUCLEOTIDE SEQUENCE [LARGE SCALE GENOMIC DNA]</scope>
    <source>
        <strain evidence="10">MUT 4182</strain>
    </source>
</reference>
<dbReference type="InterPro" id="IPR047546">
    <property type="entry name" value="Rcat_RBR_RNF216"/>
</dbReference>
<dbReference type="AlphaFoldDB" id="A0A0C3QET7"/>
<dbReference type="Proteomes" id="UP000054248">
    <property type="component" value="Unassembled WGS sequence"/>
</dbReference>
<dbReference type="OrthoDB" id="10009520at2759"/>
<evidence type="ECO:0000256" key="1">
    <source>
        <dbReference type="ARBA" id="ARBA00004906"/>
    </source>
</evidence>
<evidence type="ECO:0000256" key="3">
    <source>
        <dbReference type="ARBA" id="ARBA00022723"/>
    </source>
</evidence>
<sequence length="248" mass="28102">GIECGCCFAEYAFENMVQCPEAHLFCKKCARRTAEEAIGARKAVIRCMDQDGCQLEFAASEIRRFLDSKAFDLLEKIKAERAVTDAGLEGLEECPFCDFKCIIENDQERLFRCDNEECGIVSCRQCKREDHLPKSCSEVVDDRNLDARHAVEEAMTEALMRKCPKCSKAFIKENGCNKMRCPYCQTLSCYVCRQLITGYEHFNEQPRGGPPSKKKDKKDKKVLAPDYTYPLQATDCPPRAVSFVGRPG</sequence>
<dbReference type="InterPro" id="IPR044066">
    <property type="entry name" value="TRIAD_supradom"/>
</dbReference>
<dbReference type="CDD" id="cd16630">
    <property type="entry name" value="RING-HC_RBR_RNF216"/>
    <property type="match status" value="1"/>
</dbReference>
<dbReference type="HOGENOM" id="CLU_009961_0_2_1"/>
<evidence type="ECO:0000313" key="9">
    <source>
        <dbReference type="EMBL" id="KIO29765.1"/>
    </source>
</evidence>
<evidence type="ECO:0000256" key="6">
    <source>
        <dbReference type="ARBA" id="ARBA00022786"/>
    </source>
</evidence>
<evidence type="ECO:0000259" key="8">
    <source>
        <dbReference type="PROSITE" id="PS51873"/>
    </source>
</evidence>
<dbReference type="CDD" id="cd20339">
    <property type="entry name" value="BRcat_RBR_RNF216"/>
    <property type="match status" value="1"/>
</dbReference>
<evidence type="ECO:0000256" key="4">
    <source>
        <dbReference type="ARBA" id="ARBA00022737"/>
    </source>
</evidence>
<keyword evidence="3" id="KW-0479">Metal-binding</keyword>
<keyword evidence="10" id="KW-1185">Reference proteome</keyword>
<dbReference type="EMBL" id="KN822979">
    <property type="protein sequence ID" value="KIO29765.1"/>
    <property type="molecule type" value="Genomic_DNA"/>
</dbReference>
<protein>
    <recommendedName>
        <fullName evidence="8">RING-type domain-containing protein</fullName>
    </recommendedName>
</protein>
<gene>
    <name evidence="9" type="ORF">M407DRAFT_70089</name>
</gene>
<keyword evidence="7" id="KW-0862">Zinc</keyword>
<accession>A0A0C3QET7</accession>